<name>A0AC34G1B8_9BILA</name>
<proteinExistence type="predicted"/>
<evidence type="ECO:0000313" key="1">
    <source>
        <dbReference type="Proteomes" id="UP000887579"/>
    </source>
</evidence>
<organism evidence="1 2">
    <name type="scientific">Panagrolaimus sp. ES5</name>
    <dbReference type="NCBI Taxonomy" id="591445"/>
    <lineage>
        <taxon>Eukaryota</taxon>
        <taxon>Metazoa</taxon>
        <taxon>Ecdysozoa</taxon>
        <taxon>Nematoda</taxon>
        <taxon>Chromadorea</taxon>
        <taxon>Rhabditida</taxon>
        <taxon>Tylenchina</taxon>
        <taxon>Panagrolaimomorpha</taxon>
        <taxon>Panagrolaimoidea</taxon>
        <taxon>Panagrolaimidae</taxon>
        <taxon>Panagrolaimus</taxon>
    </lineage>
</organism>
<evidence type="ECO:0000313" key="2">
    <source>
        <dbReference type="WBParaSite" id="ES5_v2.g23352.t1"/>
    </source>
</evidence>
<reference evidence="2" key="1">
    <citation type="submission" date="2022-11" db="UniProtKB">
        <authorList>
            <consortium name="WormBaseParasite"/>
        </authorList>
    </citation>
    <scope>IDENTIFICATION</scope>
</reference>
<sequence length="112" mass="12967">MIIGIRDYAQVRQFTDLEAGLAAMTGKKLSHIVTIIVDPKFRRNDIGKKLLDGFMKFVEEYNTATFLLIPHKNITAQQFFESQQFGALSTLRKFYNEFEDALLFVDKNSKRN</sequence>
<dbReference type="Proteomes" id="UP000887579">
    <property type="component" value="Unplaced"/>
</dbReference>
<dbReference type="WBParaSite" id="ES5_v2.g23352.t1">
    <property type="protein sequence ID" value="ES5_v2.g23352.t1"/>
    <property type="gene ID" value="ES5_v2.g23352"/>
</dbReference>
<accession>A0AC34G1B8</accession>
<protein>
    <submittedName>
        <fullName evidence="2">N-acetyltransferase domain-containing protein</fullName>
    </submittedName>
</protein>